<feature type="region of interest" description="Disordered" evidence="5">
    <location>
        <begin position="1"/>
        <end position="28"/>
    </location>
</feature>
<organism evidence="8">
    <name type="scientific">Aspergillus terreus</name>
    <dbReference type="NCBI Taxonomy" id="33178"/>
    <lineage>
        <taxon>Eukaryota</taxon>
        <taxon>Fungi</taxon>
        <taxon>Dikarya</taxon>
        <taxon>Ascomycota</taxon>
        <taxon>Pezizomycotina</taxon>
        <taxon>Eurotiomycetes</taxon>
        <taxon>Eurotiomycetidae</taxon>
        <taxon>Eurotiales</taxon>
        <taxon>Aspergillaceae</taxon>
        <taxon>Aspergillus</taxon>
        <taxon>Aspergillus subgen. Circumdati</taxon>
    </lineage>
</organism>
<dbReference type="EMBL" id="HG423569">
    <property type="protein sequence ID" value="CDG56264.1"/>
    <property type="molecule type" value="Genomic_DNA"/>
</dbReference>
<dbReference type="PROSITE" id="PS50850">
    <property type="entry name" value="MFS"/>
    <property type="match status" value="1"/>
</dbReference>
<accession>U4MYJ9</accession>
<keyword evidence="3 6" id="KW-1133">Transmembrane helix</keyword>
<feature type="transmembrane region" description="Helical" evidence="6">
    <location>
        <begin position="380"/>
        <end position="403"/>
    </location>
</feature>
<protein>
    <submittedName>
        <fullName evidence="8">Plasmalemma transporter</fullName>
    </submittedName>
</protein>
<keyword evidence="2 6" id="KW-0812">Transmembrane</keyword>
<sequence>MHGRGDTESPNPATTSEGSGQNEPEKKGRDIPLWRKCVITFVVSWMTLVVTFSSTCLLPAAPEIANEFDMTVETINISNAGVLVAMGYSSLIWGPMNKLVGRRTSYNLAISMLCACSAGTAAAINEKMFIAFRVLSGLTGTSFMVSGQTVLADIFEPVYRGTAVGFFMAGTLSGPAIACVGGVIVTFTSWRVIFWLQLGMSGLGLVLSLLFFPKIEGTSEKVSTAFKPTTLVSIISKFSPTDVLKQWVYPNVFLAVSAWEICPLHLLETKCSCRKQKDLCCGLLAITQYSILTSARAIFNSRFHLTTALVSGLFYLAPGAGFLIGSLVGGKLSDRTVRRYIVKRGFRLPQDRLHSGLITLFAVLPAGTLIYGWTLQEDKGGMVVPIIAAFFAGWGLMGSFNCLNTYVAVEALPRNRSAVIAGKYMIQYSFSAGSSALVVPVIDALGVGWTFTLCVVASTIAGLITAAIARWGINMQRWAERAFNLPTQ</sequence>
<dbReference type="InterPro" id="IPR011701">
    <property type="entry name" value="MFS"/>
</dbReference>
<feature type="transmembrane region" description="Helical" evidence="6">
    <location>
        <begin position="130"/>
        <end position="151"/>
    </location>
</feature>
<dbReference type="Gene3D" id="1.20.1720.10">
    <property type="entry name" value="Multidrug resistance protein D"/>
    <property type="match status" value="1"/>
</dbReference>
<evidence type="ECO:0000256" key="4">
    <source>
        <dbReference type="ARBA" id="ARBA00023136"/>
    </source>
</evidence>
<dbReference type="VEuPathDB" id="FungiDB:ATEG_09972"/>
<evidence type="ECO:0000256" key="1">
    <source>
        <dbReference type="ARBA" id="ARBA00004141"/>
    </source>
</evidence>
<feature type="transmembrane region" description="Helical" evidence="6">
    <location>
        <begin position="279"/>
        <end position="299"/>
    </location>
</feature>
<evidence type="ECO:0000256" key="3">
    <source>
        <dbReference type="ARBA" id="ARBA00022989"/>
    </source>
</evidence>
<feature type="transmembrane region" description="Helical" evidence="6">
    <location>
        <begin position="74"/>
        <end position="94"/>
    </location>
</feature>
<dbReference type="InterPro" id="IPR020846">
    <property type="entry name" value="MFS_dom"/>
</dbReference>
<feature type="transmembrane region" description="Helical" evidence="6">
    <location>
        <begin position="353"/>
        <end position="374"/>
    </location>
</feature>
<evidence type="ECO:0000259" key="7">
    <source>
        <dbReference type="PROSITE" id="PS50850"/>
    </source>
</evidence>
<feature type="transmembrane region" description="Helical" evidence="6">
    <location>
        <begin position="448"/>
        <end position="473"/>
    </location>
</feature>
<evidence type="ECO:0000313" key="8">
    <source>
        <dbReference type="EMBL" id="CDG56264.1"/>
    </source>
</evidence>
<dbReference type="PANTHER" id="PTHR23502:SF152">
    <property type="entry name" value="MAJOR FACILITATOR SUPERFAMILY (MFS) PROFILE DOMAIN-CONTAINING PROTEIN-RELATED"/>
    <property type="match status" value="1"/>
</dbReference>
<dbReference type="GO" id="GO:0005886">
    <property type="term" value="C:plasma membrane"/>
    <property type="evidence" value="ECO:0007669"/>
    <property type="project" value="TreeGrafter"/>
</dbReference>
<keyword evidence="4 6" id="KW-0472">Membrane</keyword>
<feature type="transmembrane region" description="Helical" evidence="6">
    <location>
        <begin position="106"/>
        <end position="124"/>
    </location>
</feature>
<feature type="domain" description="Major facilitator superfamily (MFS) profile" evidence="7">
    <location>
        <begin position="39"/>
        <end position="470"/>
    </location>
</feature>
<name>U4MYJ9_ASPTE</name>
<evidence type="ECO:0000256" key="6">
    <source>
        <dbReference type="SAM" id="Phobius"/>
    </source>
</evidence>
<dbReference type="CDD" id="cd17323">
    <property type="entry name" value="MFS_Tpo1_MDR_like"/>
    <property type="match status" value="1"/>
</dbReference>
<reference evidence="8" key="1">
    <citation type="submission" date="2013-07" db="EMBL/GenBank/DDBJ databases">
        <authorList>
            <person name="De Graaff L."/>
        </authorList>
    </citation>
    <scope>NUCLEOTIDE SEQUENCE</scope>
    <source>
        <strain evidence="8">NRRL1960</strain>
    </source>
</reference>
<comment type="subcellular location">
    <subcellularLocation>
        <location evidence="1">Membrane</location>
        <topology evidence="1">Multi-pass membrane protein</topology>
    </subcellularLocation>
</comment>
<feature type="compositionally biased region" description="Polar residues" evidence="5">
    <location>
        <begin position="8"/>
        <end position="22"/>
    </location>
</feature>
<feature type="transmembrane region" description="Helical" evidence="6">
    <location>
        <begin position="305"/>
        <end position="332"/>
    </location>
</feature>
<feature type="transmembrane region" description="Helical" evidence="6">
    <location>
        <begin position="424"/>
        <end position="442"/>
    </location>
</feature>
<feature type="transmembrane region" description="Helical" evidence="6">
    <location>
        <begin position="163"/>
        <end position="187"/>
    </location>
</feature>
<feature type="transmembrane region" description="Helical" evidence="6">
    <location>
        <begin position="193"/>
        <end position="212"/>
    </location>
</feature>
<dbReference type="Pfam" id="PF07690">
    <property type="entry name" value="MFS_1"/>
    <property type="match status" value="1"/>
</dbReference>
<reference evidence="8" key="2">
    <citation type="submission" date="2013-10" db="EMBL/GenBank/DDBJ databases">
        <title>Overexpression of a modified 6-phosphofructo-1-kinase results in an increased itaconic acid productivity in Aspergillus niger.</title>
        <authorList>
            <person name="Straat L."/>
            <person name="Tamayo-Ramos J.A."/>
            <person name="Schonewille T."/>
            <person name="De Graaff L.H."/>
        </authorList>
    </citation>
    <scope>NUCLEOTIDE SEQUENCE</scope>
    <source>
        <strain evidence="8">NRRL1960</strain>
    </source>
</reference>
<feature type="transmembrane region" description="Helical" evidence="6">
    <location>
        <begin position="37"/>
        <end position="62"/>
    </location>
</feature>
<gene>
    <name evidence="8" type="primary">mfsA</name>
</gene>
<dbReference type="Gene3D" id="1.20.1250.20">
    <property type="entry name" value="MFS general substrate transporter like domains"/>
    <property type="match status" value="1"/>
</dbReference>
<evidence type="ECO:0000256" key="5">
    <source>
        <dbReference type="SAM" id="MobiDB-lite"/>
    </source>
</evidence>
<proteinExistence type="predicted"/>
<dbReference type="PANTHER" id="PTHR23502">
    <property type="entry name" value="MAJOR FACILITATOR SUPERFAMILY"/>
    <property type="match status" value="1"/>
</dbReference>
<evidence type="ECO:0000256" key="2">
    <source>
        <dbReference type="ARBA" id="ARBA00022692"/>
    </source>
</evidence>
<dbReference type="SUPFAM" id="SSF103473">
    <property type="entry name" value="MFS general substrate transporter"/>
    <property type="match status" value="1"/>
</dbReference>
<dbReference type="GO" id="GO:0022857">
    <property type="term" value="F:transmembrane transporter activity"/>
    <property type="evidence" value="ECO:0007669"/>
    <property type="project" value="InterPro"/>
</dbReference>
<dbReference type="AlphaFoldDB" id="U4MYJ9"/>
<dbReference type="InterPro" id="IPR036259">
    <property type="entry name" value="MFS_trans_sf"/>
</dbReference>